<evidence type="ECO:0000256" key="6">
    <source>
        <dbReference type="ARBA" id="ARBA00022691"/>
    </source>
</evidence>
<comment type="similarity">
    <text evidence="2 9">Belongs to the methyltransferase superfamily. RRP8 family.</text>
</comment>
<evidence type="ECO:0000256" key="2">
    <source>
        <dbReference type="ARBA" id="ARBA00006301"/>
    </source>
</evidence>
<dbReference type="Proteomes" id="UP000298138">
    <property type="component" value="Unassembled WGS sequence"/>
</dbReference>
<evidence type="ECO:0000256" key="5">
    <source>
        <dbReference type="ARBA" id="ARBA00022679"/>
    </source>
</evidence>
<keyword evidence="7 9" id="KW-0539">Nucleus</keyword>
<comment type="subcellular location">
    <subcellularLocation>
        <location evidence="1 9">Nucleus</location>
        <location evidence="1 9">Nucleolus</location>
    </subcellularLocation>
</comment>
<evidence type="ECO:0000256" key="8">
    <source>
        <dbReference type="ARBA" id="ARBA00076672"/>
    </source>
</evidence>
<dbReference type="PANTHER" id="PTHR12787:SF0">
    <property type="entry name" value="RIBOSOMAL RNA-PROCESSING PROTEIN 8"/>
    <property type="match status" value="1"/>
</dbReference>
<feature type="region of interest" description="Disordered" evidence="10">
    <location>
        <begin position="382"/>
        <end position="410"/>
    </location>
</feature>
<keyword evidence="6 9" id="KW-0949">S-adenosyl-L-methionine</keyword>
<organism evidence="11 12">
    <name type="scientific">Ascodesmis nigricans</name>
    <dbReference type="NCBI Taxonomy" id="341454"/>
    <lineage>
        <taxon>Eukaryota</taxon>
        <taxon>Fungi</taxon>
        <taxon>Dikarya</taxon>
        <taxon>Ascomycota</taxon>
        <taxon>Pezizomycotina</taxon>
        <taxon>Pezizomycetes</taxon>
        <taxon>Pezizales</taxon>
        <taxon>Ascodesmidaceae</taxon>
        <taxon>Ascodesmis</taxon>
    </lineage>
</organism>
<dbReference type="InterPro" id="IPR029063">
    <property type="entry name" value="SAM-dependent_MTases_sf"/>
</dbReference>
<feature type="compositionally biased region" description="Basic residues" evidence="10">
    <location>
        <begin position="477"/>
        <end position="487"/>
    </location>
</feature>
<comment type="function">
    <text evidence="9">S-adenosyl-L-methionine-dependent methyltransferase that specifically methylates the N(1) position of adenine in helix 25.1 in 25S rRNA. Required both for ribosomal 40S and 60S subunits biogenesis. Required for efficient pre-rRNA cleavage at site A2.</text>
</comment>
<name>A0A4S2N6T5_9PEZI</name>
<keyword evidence="3 9" id="KW-0698">rRNA processing</keyword>
<dbReference type="GO" id="GO:0042273">
    <property type="term" value="P:ribosomal large subunit biogenesis"/>
    <property type="evidence" value="ECO:0007669"/>
    <property type="project" value="TreeGrafter"/>
</dbReference>
<gene>
    <name evidence="11" type="ORF">EX30DRAFT_337469</name>
</gene>
<feature type="non-terminal residue" evidence="11">
    <location>
        <position position="509"/>
    </location>
</feature>
<protein>
    <recommendedName>
        <fullName evidence="8 9">Ribosomal RNA-processing protein 8</fullName>
        <ecNumber evidence="9">2.1.1.-</ecNumber>
    </recommendedName>
</protein>
<dbReference type="Pfam" id="PF05148">
    <property type="entry name" value="Methyltransf_8"/>
    <property type="match status" value="1"/>
</dbReference>
<dbReference type="GO" id="GO:0016433">
    <property type="term" value="F:rRNA (adenine) methyltransferase activity"/>
    <property type="evidence" value="ECO:0007669"/>
    <property type="project" value="TreeGrafter"/>
</dbReference>
<dbReference type="SUPFAM" id="SSF53335">
    <property type="entry name" value="S-adenosyl-L-methionine-dependent methyltransferases"/>
    <property type="match status" value="1"/>
</dbReference>
<feature type="compositionally biased region" description="Basic and acidic residues" evidence="10">
    <location>
        <begin position="47"/>
        <end position="80"/>
    </location>
</feature>
<dbReference type="GO" id="GO:0005730">
    <property type="term" value="C:nucleolus"/>
    <property type="evidence" value="ECO:0007669"/>
    <property type="project" value="UniProtKB-SubCell"/>
</dbReference>
<dbReference type="Gene3D" id="1.10.10.2150">
    <property type="entry name" value="Ribosomal RNA-processing protein 8, N-terminal domain"/>
    <property type="match status" value="1"/>
</dbReference>
<feature type="region of interest" description="Disordered" evidence="10">
    <location>
        <begin position="460"/>
        <end position="487"/>
    </location>
</feature>
<dbReference type="Gene3D" id="3.40.50.150">
    <property type="entry name" value="Vaccinia Virus protein VP39"/>
    <property type="match status" value="1"/>
</dbReference>
<evidence type="ECO:0000256" key="1">
    <source>
        <dbReference type="ARBA" id="ARBA00004604"/>
    </source>
</evidence>
<evidence type="ECO:0000256" key="3">
    <source>
        <dbReference type="ARBA" id="ARBA00022552"/>
    </source>
</evidence>
<feature type="compositionally biased region" description="Basic and acidic residues" evidence="10">
    <location>
        <begin position="112"/>
        <end position="121"/>
    </location>
</feature>
<evidence type="ECO:0000313" key="11">
    <source>
        <dbReference type="EMBL" id="TGZ85049.1"/>
    </source>
</evidence>
<dbReference type="AlphaFoldDB" id="A0A4S2N6T5"/>
<dbReference type="FunFam" id="1.10.10.2150:FF:000001">
    <property type="entry name" value="Ribosomal RNA-processing protein 8"/>
    <property type="match status" value="1"/>
</dbReference>
<proteinExistence type="inferred from homology"/>
<dbReference type="STRING" id="341454.A0A4S2N6T5"/>
<dbReference type="EMBL" id="ML220112">
    <property type="protein sequence ID" value="TGZ85049.1"/>
    <property type="molecule type" value="Genomic_DNA"/>
</dbReference>
<evidence type="ECO:0000256" key="10">
    <source>
        <dbReference type="SAM" id="MobiDB-lite"/>
    </source>
</evidence>
<accession>A0A4S2N6T5</accession>
<dbReference type="FunCoup" id="A0A4S2N6T5">
    <property type="interactions" value="283"/>
</dbReference>
<dbReference type="InParanoid" id="A0A4S2N6T5"/>
<feature type="compositionally biased region" description="Acidic residues" evidence="10">
    <location>
        <begin position="400"/>
        <end position="410"/>
    </location>
</feature>
<dbReference type="PANTHER" id="PTHR12787">
    <property type="entry name" value="RIBOSOMAL RNA-PROCESSING PROTEIN 8"/>
    <property type="match status" value="1"/>
</dbReference>
<keyword evidence="5 9" id="KW-0808">Transferase</keyword>
<evidence type="ECO:0000256" key="4">
    <source>
        <dbReference type="ARBA" id="ARBA00022603"/>
    </source>
</evidence>
<feature type="region of interest" description="Disordered" evidence="10">
    <location>
        <begin position="1"/>
        <end position="168"/>
    </location>
</feature>
<keyword evidence="4 9" id="KW-0489">Methyltransferase</keyword>
<evidence type="ECO:0000256" key="7">
    <source>
        <dbReference type="ARBA" id="ARBA00023242"/>
    </source>
</evidence>
<keyword evidence="12" id="KW-1185">Reference proteome</keyword>
<dbReference type="InterPro" id="IPR042036">
    <property type="entry name" value="RRP8_N"/>
</dbReference>
<dbReference type="CDD" id="cd02440">
    <property type="entry name" value="AdoMet_MTases"/>
    <property type="match status" value="1"/>
</dbReference>
<dbReference type="EC" id="2.1.1.-" evidence="9"/>
<dbReference type="InterPro" id="IPR007823">
    <property type="entry name" value="RRP8"/>
</dbReference>
<sequence>MFAVPGWSLSAPAVQSADSTSASKSSKKKKKSTTSTGANDIPLKPRGLSDERKKAEMAEHKARSEAGKRRALLEKVKPENVAEMWESVIEGKKGPDGGETGQGKKRKRGKKEKSDKNEGKKVKTGVEAGAEEKEESATTTETQKKKEKRAKKSDSTDSTATAAPGPPQVVTALTSLPALTPLQQKMRAKLSSARFRHINETLYTTPSASSLSLFTTDPSMYHEYHTGFRQQVEVWPENPVDIFISHLRTRGPIAYQKGHTRKHLPSSTALLPLPRDLQTGVCTVADLGCGDAKIAGTFNHGKEGKKLKIQVKSFDLQASTPDVTVADIANLPLEKESVDITIFCLALMGTNFLDFIDEAYRILRWRGELWVAEIKSRFQRKAEGPSNQIGQKKKAKKADEDEEEPEDAELVEGEIAKRKEEAVYKSFVDALEKRGFKLRGTVDAGNKMFVRMEFVKMPEKEKRRLEEEEEGEEGKFGKGKKIQKDKKKKFIEDKELTEKDILKPCVYKL</sequence>
<evidence type="ECO:0000313" key="12">
    <source>
        <dbReference type="Proteomes" id="UP000298138"/>
    </source>
</evidence>
<evidence type="ECO:0000256" key="9">
    <source>
        <dbReference type="RuleBase" id="RU365074"/>
    </source>
</evidence>
<dbReference type="OrthoDB" id="10258825at2759"/>
<reference evidence="11 12" key="1">
    <citation type="submission" date="2019-04" db="EMBL/GenBank/DDBJ databases">
        <title>Comparative genomics and transcriptomics to analyze fruiting body development in filamentous ascomycetes.</title>
        <authorList>
            <consortium name="DOE Joint Genome Institute"/>
            <person name="Lutkenhaus R."/>
            <person name="Traeger S."/>
            <person name="Breuer J."/>
            <person name="Kuo A."/>
            <person name="Lipzen A."/>
            <person name="Pangilinan J."/>
            <person name="Dilworth D."/>
            <person name="Sandor L."/>
            <person name="Poggeler S."/>
            <person name="Barry K."/>
            <person name="Grigoriev I.V."/>
            <person name="Nowrousian M."/>
        </authorList>
    </citation>
    <scope>NUCLEOTIDE SEQUENCE [LARGE SCALE GENOMIC DNA]</scope>
    <source>
        <strain evidence="11 12">CBS 389.68</strain>
    </source>
</reference>